<dbReference type="Proteomes" id="UP000001357">
    <property type="component" value="Unassembled WGS sequence"/>
</dbReference>
<feature type="region of interest" description="Disordered" evidence="1">
    <location>
        <begin position="82"/>
        <end position="116"/>
    </location>
</feature>
<dbReference type="RefSeq" id="XP_001745180.1">
    <property type="nucleotide sequence ID" value="XM_001745128.1"/>
</dbReference>
<evidence type="ECO:0000313" key="3">
    <source>
        <dbReference type="Proteomes" id="UP000001357"/>
    </source>
</evidence>
<organism evidence="2 3">
    <name type="scientific">Monosiga brevicollis</name>
    <name type="common">Choanoflagellate</name>
    <dbReference type="NCBI Taxonomy" id="81824"/>
    <lineage>
        <taxon>Eukaryota</taxon>
        <taxon>Choanoflagellata</taxon>
        <taxon>Craspedida</taxon>
        <taxon>Salpingoecidae</taxon>
        <taxon>Monosiga</taxon>
    </lineage>
</organism>
<feature type="compositionally biased region" description="Basic and acidic residues" evidence="1">
    <location>
        <begin position="95"/>
        <end position="105"/>
    </location>
</feature>
<dbReference type="KEGG" id="mbr:MONBRDRAFT_7649"/>
<gene>
    <name evidence="2" type="ORF">MONBRDRAFT_7649</name>
</gene>
<accession>A9UXW8</accession>
<evidence type="ECO:0000256" key="1">
    <source>
        <dbReference type="SAM" id="MobiDB-lite"/>
    </source>
</evidence>
<proteinExistence type="predicted"/>
<dbReference type="AlphaFoldDB" id="A9UXW8"/>
<dbReference type="GeneID" id="5890702"/>
<protein>
    <submittedName>
        <fullName evidence="2">Uncharacterized protein</fullName>
    </submittedName>
</protein>
<dbReference type="InParanoid" id="A9UXW8"/>
<sequence>MASSRFGSHAALCGTCALLVDYVLTYDPELALLIMVINKLHFLGGLSLLPIGDARPLRLNHAQGQAVNAAARGALTRRYSKVPAPHSRASLVPDSSKKSQPERDPPTLANNEVDESNTQDDVLYALTAVMGTYVGSASSPLHAQHGSVAGPSNLTPAENLSDTQAAVQDALDVLHEREDARRAAAPQTAQPCRGNYLSNKKPIISASHTGYNEPTRPLPDPQQWPRFPVINGDMYQMLSTANHSGC</sequence>
<dbReference type="EMBL" id="CH991549">
    <property type="protein sequence ID" value="EDQ89758.1"/>
    <property type="molecule type" value="Genomic_DNA"/>
</dbReference>
<name>A9UXW8_MONBE</name>
<evidence type="ECO:0000313" key="2">
    <source>
        <dbReference type="EMBL" id="EDQ89758.1"/>
    </source>
</evidence>
<reference evidence="2 3" key="1">
    <citation type="journal article" date="2008" name="Nature">
        <title>The genome of the choanoflagellate Monosiga brevicollis and the origin of metazoans.</title>
        <authorList>
            <consortium name="JGI Sequencing"/>
            <person name="King N."/>
            <person name="Westbrook M.J."/>
            <person name="Young S.L."/>
            <person name="Kuo A."/>
            <person name="Abedin M."/>
            <person name="Chapman J."/>
            <person name="Fairclough S."/>
            <person name="Hellsten U."/>
            <person name="Isogai Y."/>
            <person name="Letunic I."/>
            <person name="Marr M."/>
            <person name="Pincus D."/>
            <person name="Putnam N."/>
            <person name="Rokas A."/>
            <person name="Wright K.J."/>
            <person name="Zuzow R."/>
            <person name="Dirks W."/>
            <person name="Good M."/>
            <person name="Goodstein D."/>
            <person name="Lemons D."/>
            <person name="Li W."/>
            <person name="Lyons J.B."/>
            <person name="Morris A."/>
            <person name="Nichols S."/>
            <person name="Richter D.J."/>
            <person name="Salamov A."/>
            <person name="Bork P."/>
            <person name="Lim W.A."/>
            <person name="Manning G."/>
            <person name="Miller W.T."/>
            <person name="McGinnis W."/>
            <person name="Shapiro H."/>
            <person name="Tjian R."/>
            <person name="Grigoriev I.V."/>
            <person name="Rokhsar D."/>
        </authorList>
    </citation>
    <scope>NUCLEOTIDE SEQUENCE [LARGE SCALE GENOMIC DNA]</scope>
    <source>
        <strain evidence="3">MX1 / ATCC 50154</strain>
    </source>
</reference>
<keyword evidence="3" id="KW-1185">Reference proteome</keyword>